<dbReference type="GO" id="GO:0048598">
    <property type="term" value="P:embryonic morphogenesis"/>
    <property type="evidence" value="ECO:0007669"/>
    <property type="project" value="UniProtKB-ARBA"/>
</dbReference>
<dbReference type="InterPro" id="IPR001881">
    <property type="entry name" value="EGF-like_Ca-bd_dom"/>
</dbReference>
<dbReference type="GO" id="GO:0009967">
    <property type="term" value="P:positive regulation of signal transduction"/>
    <property type="evidence" value="ECO:0007669"/>
    <property type="project" value="UniProtKB-ARBA"/>
</dbReference>
<protein>
    <recommendedName>
        <fullName evidence="20">Fibropellin-1</fullName>
    </recommendedName>
</protein>
<feature type="disulfide bond" evidence="15">
    <location>
        <begin position="501"/>
        <end position="510"/>
    </location>
</feature>
<keyword evidence="14" id="KW-0325">Glycoprotein</keyword>
<dbReference type="GO" id="GO:0051241">
    <property type="term" value="P:negative regulation of multicellular organismal process"/>
    <property type="evidence" value="ECO:0007669"/>
    <property type="project" value="UniProtKB-ARBA"/>
</dbReference>
<evidence type="ECO:0000256" key="10">
    <source>
        <dbReference type="ARBA" id="ARBA00022837"/>
    </source>
</evidence>
<keyword evidence="3" id="KW-1003">Cell membrane</keyword>
<feature type="disulfide bond" evidence="15">
    <location>
        <begin position="235"/>
        <end position="244"/>
    </location>
</feature>
<dbReference type="FunFam" id="2.10.25.10:FF:000640">
    <property type="entry name" value="Sushi, von Willebrand factor type A, EGF and pentraxin domain-containing protein 1"/>
    <property type="match status" value="2"/>
</dbReference>
<keyword evidence="13 15" id="KW-1015">Disulfide bond</keyword>
<evidence type="ECO:0000256" key="6">
    <source>
        <dbReference type="ARBA" id="ARBA00022692"/>
    </source>
</evidence>
<evidence type="ECO:0000256" key="1">
    <source>
        <dbReference type="ARBA" id="ARBA00004247"/>
    </source>
</evidence>
<evidence type="ECO:0000313" key="19">
    <source>
        <dbReference type="Proteomes" id="UP000005408"/>
    </source>
</evidence>
<dbReference type="InterPro" id="IPR000152">
    <property type="entry name" value="EGF-type_Asp/Asn_hydroxyl_site"/>
</dbReference>
<dbReference type="FunFam" id="2.10.25.10:FF:000565">
    <property type="entry name" value="Predicted protein"/>
    <property type="match status" value="1"/>
</dbReference>
<feature type="domain" description="EGF-like" evidence="16">
    <location>
        <begin position="589"/>
        <end position="625"/>
    </location>
</feature>
<dbReference type="PANTHER" id="PTHR24044">
    <property type="entry name" value="NOTCH LIGAND FAMILY MEMBER"/>
    <property type="match status" value="1"/>
</dbReference>
<feature type="domain" description="EGF-like" evidence="16">
    <location>
        <begin position="437"/>
        <end position="473"/>
    </location>
</feature>
<dbReference type="SUPFAM" id="SSF57184">
    <property type="entry name" value="Growth factor receptor domain"/>
    <property type="match status" value="3"/>
</dbReference>
<keyword evidence="5" id="KW-0597">Phosphoprotein</keyword>
<dbReference type="EnsemblMetazoa" id="G22152.4">
    <property type="protein sequence ID" value="G22152.4:cds"/>
    <property type="gene ID" value="G22152"/>
</dbReference>
<dbReference type="PROSITE" id="PS01187">
    <property type="entry name" value="EGF_CA"/>
    <property type="match status" value="6"/>
</dbReference>
<keyword evidence="6" id="KW-0812">Transmembrane</keyword>
<reference evidence="18" key="1">
    <citation type="submission" date="2022-08" db="UniProtKB">
        <authorList>
            <consortium name="EnsemblMetazoa"/>
        </authorList>
    </citation>
    <scope>IDENTIFICATION</scope>
    <source>
        <strain evidence="18">05x7-T-G4-1.051#20</strain>
    </source>
</reference>
<accession>A0A8W8K6F9</accession>
<evidence type="ECO:0000256" key="7">
    <source>
        <dbReference type="ARBA" id="ARBA00022729"/>
    </source>
</evidence>
<evidence type="ECO:0000259" key="17">
    <source>
        <dbReference type="PROSITE" id="PS50234"/>
    </source>
</evidence>
<feature type="disulfide bond" evidence="15">
    <location>
        <begin position="273"/>
        <end position="282"/>
    </location>
</feature>
<dbReference type="GO" id="GO:0080090">
    <property type="term" value="P:regulation of primary metabolic process"/>
    <property type="evidence" value="ECO:0007669"/>
    <property type="project" value="UniProtKB-ARBA"/>
</dbReference>
<feature type="disulfide bond" evidence="15">
    <location>
        <begin position="311"/>
        <end position="320"/>
    </location>
</feature>
<feature type="domain" description="EGF-like" evidence="16">
    <location>
        <begin position="247"/>
        <end position="283"/>
    </location>
</feature>
<name>A0A8W8K6F9_MAGGI</name>
<keyword evidence="8" id="KW-0677">Repeat</keyword>
<dbReference type="GO" id="GO:0061326">
    <property type="term" value="P:renal tubule development"/>
    <property type="evidence" value="ECO:0007669"/>
    <property type="project" value="UniProtKB-ARBA"/>
</dbReference>
<keyword evidence="12" id="KW-0472">Membrane</keyword>
<evidence type="ECO:0000256" key="11">
    <source>
        <dbReference type="ARBA" id="ARBA00022989"/>
    </source>
</evidence>
<feature type="disulfide bond" evidence="15">
    <location>
        <begin position="463"/>
        <end position="472"/>
    </location>
</feature>
<dbReference type="GO" id="GO:0005509">
    <property type="term" value="F:calcium ion binding"/>
    <property type="evidence" value="ECO:0007669"/>
    <property type="project" value="InterPro"/>
</dbReference>
<dbReference type="AlphaFoldDB" id="A0A8W8K6F9"/>
<dbReference type="PRINTS" id="PR00453">
    <property type="entry name" value="VWFADOMAIN"/>
</dbReference>
<dbReference type="GO" id="GO:0048592">
    <property type="term" value="P:eye morphogenesis"/>
    <property type="evidence" value="ECO:0007669"/>
    <property type="project" value="UniProtKB-ARBA"/>
</dbReference>
<keyword evidence="10" id="KW-0106">Calcium</keyword>
<dbReference type="CDD" id="cd01450">
    <property type="entry name" value="vWFA_subfamily_ECM"/>
    <property type="match status" value="2"/>
</dbReference>
<feature type="domain" description="EGF-like" evidence="16">
    <location>
        <begin position="285"/>
        <end position="321"/>
    </location>
</feature>
<feature type="domain" description="EGF-like" evidence="16">
    <location>
        <begin position="627"/>
        <end position="663"/>
    </location>
</feature>
<feature type="domain" description="EGF-like" evidence="16">
    <location>
        <begin position="323"/>
        <end position="359"/>
    </location>
</feature>
<dbReference type="GO" id="GO:0048871">
    <property type="term" value="P:multicellular organismal-level homeostasis"/>
    <property type="evidence" value="ECO:0007669"/>
    <property type="project" value="UniProtKB-ARBA"/>
</dbReference>
<comment type="subcellular location">
    <subcellularLocation>
        <location evidence="1">Apical cell membrane</location>
        <topology evidence="1">Single-pass type I membrane protein</topology>
    </subcellularLocation>
</comment>
<organism evidence="18 19">
    <name type="scientific">Magallana gigas</name>
    <name type="common">Pacific oyster</name>
    <name type="synonym">Crassostrea gigas</name>
    <dbReference type="NCBI Taxonomy" id="29159"/>
    <lineage>
        <taxon>Eukaryota</taxon>
        <taxon>Metazoa</taxon>
        <taxon>Spiralia</taxon>
        <taxon>Lophotrochozoa</taxon>
        <taxon>Mollusca</taxon>
        <taxon>Bivalvia</taxon>
        <taxon>Autobranchia</taxon>
        <taxon>Pteriomorphia</taxon>
        <taxon>Ostreida</taxon>
        <taxon>Ostreoidea</taxon>
        <taxon>Ostreidae</taxon>
        <taxon>Magallana</taxon>
    </lineage>
</organism>
<keyword evidence="2" id="KW-0217">Developmental protein</keyword>
<feature type="domain" description="EGF-like" evidence="16">
    <location>
        <begin position="551"/>
        <end position="587"/>
    </location>
</feature>
<dbReference type="GO" id="GO:0007154">
    <property type="term" value="P:cell communication"/>
    <property type="evidence" value="ECO:0007669"/>
    <property type="project" value="UniProtKB-ARBA"/>
</dbReference>
<feature type="disulfide bond" evidence="15">
    <location>
        <begin position="425"/>
        <end position="434"/>
    </location>
</feature>
<dbReference type="InterPro" id="IPR036465">
    <property type="entry name" value="vWFA_dom_sf"/>
</dbReference>
<dbReference type="InterPro" id="IPR013032">
    <property type="entry name" value="EGF-like_CS"/>
</dbReference>
<dbReference type="PROSITE" id="PS01186">
    <property type="entry name" value="EGF_2"/>
    <property type="match status" value="14"/>
</dbReference>
<evidence type="ECO:0000256" key="4">
    <source>
        <dbReference type="ARBA" id="ARBA00022536"/>
    </source>
</evidence>
<dbReference type="SUPFAM" id="SSF57196">
    <property type="entry name" value="EGF/Laminin"/>
    <property type="match status" value="4"/>
</dbReference>
<feature type="domain" description="EGF-like" evidence="16">
    <location>
        <begin position="513"/>
        <end position="549"/>
    </location>
</feature>
<dbReference type="Gene3D" id="2.10.25.10">
    <property type="entry name" value="Laminin"/>
    <property type="match status" value="15"/>
</dbReference>
<evidence type="ECO:0000256" key="14">
    <source>
        <dbReference type="ARBA" id="ARBA00023180"/>
    </source>
</evidence>
<dbReference type="GO" id="GO:0060562">
    <property type="term" value="P:epithelial tube morphogenesis"/>
    <property type="evidence" value="ECO:0007669"/>
    <property type="project" value="UniProtKB-ARBA"/>
</dbReference>
<evidence type="ECO:0000256" key="13">
    <source>
        <dbReference type="ARBA" id="ARBA00023157"/>
    </source>
</evidence>
<dbReference type="GO" id="GO:0023052">
    <property type="term" value="P:signaling"/>
    <property type="evidence" value="ECO:0007669"/>
    <property type="project" value="UniProtKB-ARBA"/>
</dbReference>
<dbReference type="GO" id="GO:0048638">
    <property type="term" value="P:regulation of developmental growth"/>
    <property type="evidence" value="ECO:0007669"/>
    <property type="project" value="UniProtKB-ARBA"/>
</dbReference>
<dbReference type="FunFam" id="2.10.25.10:FF:000391">
    <property type="entry name" value="Weary, isoform C"/>
    <property type="match status" value="1"/>
</dbReference>
<feature type="disulfide bond" evidence="15">
    <location>
        <begin position="539"/>
        <end position="548"/>
    </location>
</feature>
<dbReference type="GO" id="GO:0002064">
    <property type="term" value="P:epithelial cell development"/>
    <property type="evidence" value="ECO:0007669"/>
    <property type="project" value="UniProtKB-ARBA"/>
</dbReference>
<evidence type="ECO:0000256" key="5">
    <source>
        <dbReference type="ARBA" id="ARBA00022553"/>
    </source>
</evidence>
<dbReference type="PROSITE" id="PS00010">
    <property type="entry name" value="ASX_HYDROXYL"/>
    <property type="match status" value="14"/>
</dbReference>
<feature type="domain" description="EGF-like" evidence="16">
    <location>
        <begin position="475"/>
        <end position="511"/>
    </location>
</feature>
<keyword evidence="11" id="KW-1133">Transmembrane helix</keyword>
<evidence type="ECO:0000256" key="15">
    <source>
        <dbReference type="PROSITE-ProRule" id="PRU00076"/>
    </source>
</evidence>
<dbReference type="GO" id="GO:0051093">
    <property type="term" value="P:negative regulation of developmental process"/>
    <property type="evidence" value="ECO:0007669"/>
    <property type="project" value="UniProtKB-ARBA"/>
</dbReference>
<dbReference type="GO" id="GO:0051049">
    <property type="term" value="P:regulation of transport"/>
    <property type="evidence" value="ECO:0007669"/>
    <property type="project" value="UniProtKB-ARBA"/>
</dbReference>
<feature type="disulfide bond" evidence="15">
    <location>
        <begin position="615"/>
        <end position="624"/>
    </location>
</feature>
<dbReference type="GO" id="GO:0005112">
    <property type="term" value="F:Notch binding"/>
    <property type="evidence" value="ECO:0007669"/>
    <property type="project" value="TreeGrafter"/>
</dbReference>
<feature type="domain" description="EGF-like" evidence="16">
    <location>
        <begin position="361"/>
        <end position="397"/>
    </location>
</feature>
<evidence type="ECO:0008006" key="20">
    <source>
        <dbReference type="Google" id="ProtNLM"/>
    </source>
</evidence>
<feature type="domain" description="EGF-like" evidence="16">
    <location>
        <begin position="93"/>
        <end position="131"/>
    </location>
</feature>
<proteinExistence type="predicted"/>
<keyword evidence="4 15" id="KW-0245">EGF-like domain</keyword>
<dbReference type="FunFam" id="2.10.25.10:FF:000143">
    <property type="entry name" value="Protein crumbs 1"/>
    <property type="match status" value="2"/>
</dbReference>
<dbReference type="CDD" id="cd00054">
    <property type="entry name" value="EGF_CA"/>
    <property type="match status" value="14"/>
</dbReference>
<dbReference type="GO" id="GO:0060255">
    <property type="term" value="P:regulation of macromolecule metabolic process"/>
    <property type="evidence" value="ECO:0007669"/>
    <property type="project" value="UniProtKB-ARBA"/>
</dbReference>
<dbReference type="InterPro" id="IPR000742">
    <property type="entry name" value="EGF"/>
</dbReference>
<feature type="disulfide bond" evidence="15">
    <location>
        <begin position="159"/>
        <end position="168"/>
    </location>
</feature>
<dbReference type="InterPro" id="IPR050906">
    <property type="entry name" value="Notch_signaling"/>
</dbReference>
<dbReference type="Pfam" id="PF00008">
    <property type="entry name" value="EGF"/>
    <property type="match status" value="14"/>
</dbReference>
<evidence type="ECO:0000256" key="8">
    <source>
        <dbReference type="ARBA" id="ARBA00022737"/>
    </source>
</evidence>
<dbReference type="FunFam" id="2.10.25.10:FF:000004">
    <property type="entry name" value="Neurogenic locus notch 1"/>
    <property type="match status" value="2"/>
</dbReference>
<dbReference type="PROSITE" id="PS50234">
    <property type="entry name" value="VWFA"/>
    <property type="match status" value="2"/>
</dbReference>
<feature type="disulfide bond" evidence="15">
    <location>
        <begin position="577"/>
        <end position="586"/>
    </location>
</feature>
<dbReference type="PROSITE" id="PS50026">
    <property type="entry name" value="EGF_3"/>
    <property type="match status" value="15"/>
</dbReference>
<dbReference type="InterPro" id="IPR018097">
    <property type="entry name" value="EGF_Ca-bd_CS"/>
</dbReference>
<dbReference type="PANTHER" id="PTHR24044:SF502">
    <property type="entry name" value="ANTERIOR PHARYNX IN EXCESS PROTEIN 1-RELATED"/>
    <property type="match status" value="1"/>
</dbReference>
<dbReference type="SMART" id="SM00327">
    <property type="entry name" value="VWA"/>
    <property type="match status" value="2"/>
</dbReference>
<dbReference type="InterPro" id="IPR002035">
    <property type="entry name" value="VWF_A"/>
</dbReference>
<dbReference type="GO" id="GO:0003002">
    <property type="term" value="P:regionalization"/>
    <property type="evidence" value="ECO:0007669"/>
    <property type="project" value="UniProtKB-ARBA"/>
</dbReference>
<keyword evidence="19" id="KW-1185">Reference proteome</keyword>
<dbReference type="GO" id="GO:0005911">
    <property type="term" value="C:cell-cell junction"/>
    <property type="evidence" value="ECO:0007669"/>
    <property type="project" value="UniProtKB-ARBA"/>
</dbReference>
<feature type="domain" description="VWFA" evidence="17">
    <location>
        <begin position="857"/>
        <end position="1047"/>
    </location>
</feature>
<feature type="disulfide bond" evidence="15">
    <location>
        <begin position="349"/>
        <end position="358"/>
    </location>
</feature>
<feature type="disulfide bond" evidence="15">
    <location>
        <begin position="387"/>
        <end position="396"/>
    </location>
</feature>
<comment type="caution">
    <text evidence="15">Lacks conserved residue(s) required for the propagation of feature annotation.</text>
</comment>
<keyword evidence="9" id="KW-0221">Differentiation</keyword>
<dbReference type="FunFam" id="2.10.25.10:FF:000434">
    <property type="entry name" value="Predicted protein"/>
    <property type="match status" value="6"/>
</dbReference>
<evidence type="ECO:0000256" key="9">
    <source>
        <dbReference type="ARBA" id="ARBA00022782"/>
    </source>
</evidence>
<feature type="domain" description="EGF-like" evidence="16">
    <location>
        <begin position="209"/>
        <end position="245"/>
    </location>
</feature>
<dbReference type="SMART" id="SM00179">
    <property type="entry name" value="EGF_CA"/>
    <property type="match status" value="15"/>
</dbReference>
<dbReference type="SUPFAM" id="SSF53300">
    <property type="entry name" value="vWA-like"/>
    <property type="match status" value="2"/>
</dbReference>
<dbReference type="GO" id="GO:0009792">
    <property type="term" value="P:embryo development ending in birth or egg hatching"/>
    <property type="evidence" value="ECO:0007669"/>
    <property type="project" value="UniProtKB-ARBA"/>
</dbReference>
<feature type="disulfide bond" evidence="15">
    <location>
        <begin position="653"/>
        <end position="662"/>
    </location>
</feature>
<dbReference type="InterPro" id="IPR009030">
    <property type="entry name" value="Growth_fac_rcpt_cys_sf"/>
</dbReference>
<evidence type="ECO:0000256" key="12">
    <source>
        <dbReference type="ARBA" id="ARBA00023136"/>
    </source>
</evidence>
<dbReference type="GO" id="GO:0016324">
    <property type="term" value="C:apical plasma membrane"/>
    <property type="evidence" value="ECO:0007669"/>
    <property type="project" value="UniProtKB-SubCell"/>
</dbReference>
<feature type="domain" description="EGF-like" evidence="16">
    <location>
        <begin position="171"/>
        <end position="207"/>
    </location>
</feature>
<dbReference type="PROSITE" id="PS00022">
    <property type="entry name" value="EGF_1"/>
    <property type="match status" value="14"/>
</dbReference>
<feature type="disulfide bond" evidence="15">
    <location>
        <begin position="197"/>
        <end position="206"/>
    </location>
</feature>
<evidence type="ECO:0000313" key="18">
    <source>
        <dbReference type="EnsemblMetazoa" id="G22152.4:cds"/>
    </source>
</evidence>
<dbReference type="Gene3D" id="3.40.50.410">
    <property type="entry name" value="von Willebrand factor, type A domain"/>
    <property type="match status" value="2"/>
</dbReference>
<evidence type="ECO:0000259" key="16">
    <source>
        <dbReference type="PROSITE" id="PS50026"/>
    </source>
</evidence>
<evidence type="ECO:0000256" key="3">
    <source>
        <dbReference type="ARBA" id="ARBA00022475"/>
    </source>
</evidence>
<feature type="domain" description="VWFA" evidence="17">
    <location>
        <begin position="672"/>
        <end position="842"/>
    </location>
</feature>
<dbReference type="Pfam" id="PF00092">
    <property type="entry name" value="VWA"/>
    <property type="match status" value="2"/>
</dbReference>
<dbReference type="PRINTS" id="PR00010">
    <property type="entry name" value="EGFBLOOD"/>
</dbReference>
<evidence type="ECO:0000256" key="2">
    <source>
        <dbReference type="ARBA" id="ARBA00022473"/>
    </source>
</evidence>
<dbReference type="SMART" id="SM00181">
    <property type="entry name" value="EGF"/>
    <property type="match status" value="15"/>
</dbReference>
<dbReference type="Pfam" id="PF12661">
    <property type="entry name" value="hEGF"/>
    <property type="match status" value="1"/>
</dbReference>
<feature type="domain" description="EGF-like" evidence="16">
    <location>
        <begin position="399"/>
        <end position="435"/>
    </location>
</feature>
<dbReference type="Proteomes" id="UP000005408">
    <property type="component" value="Unassembled WGS sequence"/>
</dbReference>
<dbReference type="GO" id="GO:0030182">
    <property type="term" value="P:neuron differentiation"/>
    <property type="evidence" value="ECO:0007669"/>
    <property type="project" value="UniProtKB-ARBA"/>
</dbReference>
<feature type="domain" description="EGF-like" evidence="16">
    <location>
        <begin position="133"/>
        <end position="169"/>
    </location>
</feature>
<keyword evidence="7" id="KW-0732">Signal</keyword>
<dbReference type="GO" id="GO:0008593">
    <property type="term" value="P:regulation of Notch signaling pathway"/>
    <property type="evidence" value="ECO:0007669"/>
    <property type="project" value="UniProtKB-ARBA"/>
</dbReference>
<sequence>MTVTVLISGVTCHKGHHYLPGEISHQQSASFLLDREKRATDCFNEPACERDKPSCQSQNEPVREEYCKGYICSSGTTCYLSTPCPAHYQLSCIADPCASFPCEHDGTCTKLSDSTFSCSCVAGYDPSTNCATEFNECDSNPCQNGATCVDDLNSYTCSCQSGYQGTHCETEIDECDSNPCQNGATCVDELNKYSCTCQPGYQGTQCETDIDECSSNPCQNGAQCVDYVNRYSCTCVPGYQGSHCETDVNECDSNPCQNSATCVDEVNKYSCTCQPGYQGSQCETETNECNSNPCQNGASCIDEVNRYTCSCVSGYMGTHCETDINECNSNPCQNGAQCVDEVNRYSCNCVPGYLGTHCETDINECSSNPCQNGATCVDKVNRYSCTCVSGYMGIHCETEINECDSNPCQNGAQCVDYVNRYSCTCVPGYQGSHCETDVNECDSNPCQNSATCVDEVNKYSCTCQPGYQGGQCETETNECNSNPCQNGASCIDEVNRYTCSCVSGYMGTHCETDINECNSNPCQNGAQCVDEVNRYSCICVPGYLGTHCETDINECSSNPCQNGATCVDKVNRYSCTCVSGYMGIHCETEINECDSNPCQNGAQCVDYVNKYSCTCVPGYMGTNCEIDIDECQSSPCQNGGSCNDLVNRFECTCSGRYNGTVCEKDCRPGPADILFVVDSSESADFNRSLDFMFNIIQNLSIGPDDFQIAMVTFSSNATLEFAFDEYRDNQSLFDAVNGVTPEYGPTFLTQALALAEQISSGTANGRRPSVPCYVVILTDGLATDVHEYVTQARLMQWRGVRMMGVGIGSSVSHIDLITLSSNIDDVFSPDNDDMLNTILRETSHQDCNDCILRKDSDIIFLVDVTQKGQELASVSRTMREISSFFSFGMNESRIGLMTYASNVTNQFSLTTHTDHNTLYPALSKFPQIDDDADMIYALRYVRDIGFAPSNGGRLDSRKIVVMYSSGNWSDFGTLHSEFKNLMSEGYHLFNVVTSYDEAKVNTLIGHFKPTYGIINAMTEDSQSVLETIAAEATYEICDKDIFIKRAI</sequence>